<keyword evidence="2" id="KW-1185">Reference proteome</keyword>
<evidence type="ECO:0000313" key="1">
    <source>
        <dbReference type="EMBL" id="MFD1536332.1"/>
    </source>
</evidence>
<evidence type="ECO:0008006" key="3">
    <source>
        <dbReference type="Google" id="ProtNLM"/>
    </source>
</evidence>
<dbReference type="RefSeq" id="WP_219531575.1">
    <property type="nucleotide sequence ID" value="NZ_JAHKRM010000011.1"/>
</dbReference>
<dbReference type="EMBL" id="JBHUCM010000005">
    <property type="protein sequence ID" value="MFD1536332.1"/>
    <property type="molecule type" value="Genomic_DNA"/>
</dbReference>
<proteinExistence type="predicted"/>
<protein>
    <recommendedName>
        <fullName evidence="3">Helix-turn-helix domain-containing protein</fullName>
    </recommendedName>
</protein>
<evidence type="ECO:0000313" key="2">
    <source>
        <dbReference type="Proteomes" id="UP001597097"/>
    </source>
</evidence>
<comment type="caution">
    <text evidence="1">The sequence shown here is derived from an EMBL/GenBank/DDBJ whole genome shotgun (WGS) entry which is preliminary data.</text>
</comment>
<accession>A0ABW4G4S4</accession>
<dbReference type="Proteomes" id="UP001597097">
    <property type="component" value="Unassembled WGS sequence"/>
</dbReference>
<gene>
    <name evidence="1" type="ORF">ACFSJ0_04745</name>
</gene>
<name>A0ABW4G4S4_9ACTN</name>
<organism evidence="1 2">
    <name type="scientific">Nonomuraea guangzhouensis</name>
    <dbReference type="NCBI Taxonomy" id="1291555"/>
    <lineage>
        <taxon>Bacteria</taxon>
        <taxon>Bacillati</taxon>
        <taxon>Actinomycetota</taxon>
        <taxon>Actinomycetes</taxon>
        <taxon>Streptosporangiales</taxon>
        <taxon>Streptosporangiaceae</taxon>
        <taxon>Nonomuraea</taxon>
    </lineage>
</organism>
<sequence>MSPGRRWQDVKAEAHRLCPQMVDPQRQAAANAHLDAYVAGYRLKELRKVAAAQGTSQARVHQIENGDLN</sequence>
<reference evidence="2" key="1">
    <citation type="journal article" date="2019" name="Int. J. Syst. Evol. Microbiol.">
        <title>The Global Catalogue of Microorganisms (GCM) 10K type strain sequencing project: providing services to taxonomists for standard genome sequencing and annotation.</title>
        <authorList>
            <consortium name="The Broad Institute Genomics Platform"/>
            <consortium name="The Broad Institute Genome Sequencing Center for Infectious Disease"/>
            <person name="Wu L."/>
            <person name="Ma J."/>
        </authorList>
    </citation>
    <scope>NUCLEOTIDE SEQUENCE [LARGE SCALE GENOMIC DNA]</scope>
    <source>
        <strain evidence="2">CGMCC 1.15399</strain>
    </source>
</reference>